<evidence type="ECO:0000259" key="2">
    <source>
        <dbReference type="Pfam" id="PF07584"/>
    </source>
</evidence>
<dbReference type="RefSeq" id="WP_149114490.1">
    <property type="nucleotide sequence ID" value="NZ_CP042425.1"/>
</dbReference>
<accession>A0A5C1ALS6</accession>
<name>A0A5C1ALS6_9BACT</name>
<feature type="transmembrane region" description="Helical" evidence="1">
    <location>
        <begin position="56"/>
        <end position="75"/>
    </location>
</feature>
<dbReference type="CDD" id="cd00198">
    <property type="entry name" value="vWFA"/>
    <property type="match status" value="1"/>
</dbReference>
<evidence type="ECO:0000259" key="3">
    <source>
        <dbReference type="Pfam" id="PF13519"/>
    </source>
</evidence>
<dbReference type="Gene3D" id="3.40.50.410">
    <property type="entry name" value="von Willebrand factor, type A domain"/>
    <property type="match status" value="1"/>
</dbReference>
<proteinExistence type="predicted"/>
<keyword evidence="1" id="KW-0472">Membrane</keyword>
<feature type="transmembrane region" description="Helical" evidence="1">
    <location>
        <begin position="6"/>
        <end position="25"/>
    </location>
</feature>
<dbReference type="InterPro" id="IPR024163">
    <property type="entry name" value="Aerotolerance_reg_N"/>
</dbReference>
<keyword evidence="1" id="KW-1133">Transmembrane helix</keyword>
<dbReference type="Proteomes" id="UP000324974">
    <property type="component" value="Chromosome"/>
</dbReference>
<keyword evidence="5" id="KW-1185">Reference proteome</keyword>
<dbReference type="PANTHER" id="PTHR37464">
    <property type="entry name" value="BLL2463 PROTEIN"/>
    <property type="match status" value="1"/>
</dbReference>
<gene>
    <name evidence="4" type="ORF">PX52LOC_07259</name>
</gene>
<dbReference type="Pfam" id="PF07584">
    <property type="entry name" value="BatA"/>
    <property type="match status" value="1"/>
</dbReference>
<dbReference type="InterPro" id="IPR011933">
    <property type="entry name" value="Double_TM_dom"/>
</dbReference>
<dbReference type="SUPFAM" id="SSF53300">
    <property type="entry name" value="vWA-like"/>
    <property type="match status" value="1"/>
</dbReference>
<evidence type="ECO:0000313" key="5">
    <source>
        <dbReference type="Proteomes" id="UP000324974"/>
    </source>
</evidence>
<dbReference type="AlphaFoldDB" id="A0A5C1ALS6"/>
<reference evidence="5" key="1">
    <citation type="submission" date="2019-08" db="EMBL/GenBank/DDBJ databases">
        <title>Limnoglobus roseus gen. nov., sp. nov., a novel freshwater planctomycete with a giant genome from the family Gemmataceae.</title>
        <authorList>
            <person name="Kulichevskaya I.S."/>
            <person name="Naumoff D.G."/>
            <person name="Miroshnikov K."/>
            <person name="Ivanova A."/>
            <person name="Philippov D.A."/>
            <person name="Hakobyan A."/>
            <person name="Rijpstra I.C."/>
            <person name="Sinninghe Damste J.S."/>
            <person name="Liesack W."/>
            <person name="Dedysh S.N."/>
        </authorList>
    </citation>
    <scope>NUCLEOTIDE SEQUENCE [LARGE SCALE GENOMIC DNA]</scope>
    <source>
        <strain evidence="5">PX52</strain>
    </source>
</reference>
<sequence length="735" mass="80040">MFSILNAALVMGFLAVAIPPLVHIFSRKKFDEVDWAAMQFLQVSKKTRRKVFIEHFLLMLVRMAVIALVVLAFLAPTITSTFFNRFGSAAGNGERDVVILIDGSASMAYKHDNATAAEKAKELARRVIDSLRPGDRVAVFEAKQSLVPLLGNLSPDHDQARNSLELLNAPRGGVDWPACVQAAWIFLENGRKEREVVVIHDNQRYSWADENTLSKWDLLSSGGRKPGQTRDPNVWVMNAAADRPGDPQNMALDPILAGRGVASAGREVKFKSAIRFHGGEKRKDPGKVKLEIDGRAVGDVTVTGSPADGVMPIAFAHKFTTGSHLVTLQMDPDDLPGDNRQDFALEVLPSIPVLLIEGDAKPRGTEFLRDALSPAKDPTPGFLVRTAGLAEFTPNLLYADVKGPGTPPRVVVLANVPLLNKAQNEAVEKYLADGGAVLVTLGDRSDAAGWNRVSFRGGQGWLPARLAEIVGDDDPKANLDTAPRPQPAGFTHPAMEVFKEPLPGGLHTAYFPKRWKVDPLAGANGATGTAIATLTNNEPFLVERGVGRGRVLLCSVPLDNSWRTNFPRLPDFVRFAHEMSYYLAGAKAAERNLAPGQPIVFDPRTNEPLAGVTITVPDGPAKVIQPKSWPVVFDATRDPGAYKLTTVGGRTFYYAVRSDPQESVLTPCADDDKKRVADAVKTLTYITSPDEIEAKRGEGAQTREVWWVLLIIVLCLLGSEVWYTRALSRRGSPLE</sequence>
<feature type="domain" description="VWFA" evidence="3">
    <location>
        <begin position="97"/>
        <end position="201"/>
    </location>
</feature>
<keyword evidence="1" id="KW-0812">Transmembrane</keyword>
<dbReference type="Gene3D" id="3.40.50.880">
    <property type="match status" value="1"/>
</dbReference>
<dbReference type="EMBL" id="CP042425">
    <property type="protein sequence ID" value="QEL20171.1"/>
    <property type="molecule type" value="Genomic_DNA"/>
</dbReference>
<dbReference type="InterPro" id="IPR029062">
    <property type="entry name" value="Class_I_gatase-like"/>
</dbReference>
<dbReference type="InterPro" id="IPR036465">
    <property type="entry name" value="vWFA_dom_sf"/>
</dbReference>
<feature type="domain" description="Aerotolerance regulator N-terminal" evidence="2">
    <location>
        <begin position="1"/>
        <end position="76"/>
    </location>
</feature>
<dbReference type="SUPFAM" id="SSF52317">
    <property type="entry name" value="Class I glutamine amidotransferase-like"/>
    <property type="match status" value="1"/>
</dbReference>
<organism evidence="4 5">
    <name type="scientific">Limnoglobus roseus</name>
    <dbReference type="NCBI Taxonomy" id="2598579"/>
    <lineage>
        <taxon>Bacteria</taxon>
        <taxon>Pseudomonadati</taxon>
        <taxon>Planctomycetota</taxon>
        <taxon>Planctomycetia</taxon>
        <taxon>Gemmatales</taxon>
        <taxon>Gemmataceae</taxon>
        <taxon>Limnoglobus</taxon>
    </lineage>
</organism>
<dbReference type="Pfam" id="PF13519">
    <property type="entry name" value="VWA_2"/>
    <property type="match status" value="1"/>
</dbReference>
<evidence type="ECO:0000256" key="1">
    <source>
        <dbReference type="SAM" id="Phobius"/>
    </source>
</evidence>
<evidence type="ECO:0000313" key="4">
    <source>
        <dbReference type="EMBL" id="QEL20171.1"/>
    </source>
</evidence>
<protein>
    <submittedName>
        <fullName evidence="4">VWA domain-containing protein</fullName>
    </submittedName>
</protein>
<dbReference type="KEGG" id="lrs:PX52LOC_07259"/>
<dbReference type="NCBIfam" id="TIGR02226">
    <property type="entry name" value="two_anch"/>
    <property type="match status" value="1"/>
</dbReference>
<dbReference type="PANTHER" id="PTHR37464:SF1">
    <property type="entry name" value="BLL2463 PROTEIN"/>
    <property type="match status" value="1"/>
</dbReference>
<dbReference type="OrthoDB" id="251556at2"/>
<dbReference type="InterPro" id="IPR002035">
    <property type="entry name" value="VWF_A"/>
</dbReference>
<feature type="transmembrane region" description="Helical" evidence="1">
    <location>
        <begin position="705"/>
        <end position="723"/>
    </location>
</feature>